<name>A0A7R9LFK3_9ACAR</name>
<dbReference type="OrthoDB" id="786951at2759"/>
<gene>
    <name evidence="3" type="ORF">OSB1V03_LOCUS17799</name>
</gene>
<dbReference type="EMBL" id="OC876667">
    <property type="protein sequence ID" value="CAD7639448.1"/>
    <property type="molecule type" value="Genomic_DNA"/>
</dbReference>
<evidence type="ECO:0000313" key="3">
    <source>
        <dbReference type="EMBL" id="CAD7639448.1"/>
    </source>
</evidence>
<sequence length="134" mass="14867">MKISVADQSVPDQELMEKSVEEEVGPNIKGTCETLPSRIKVTKEEHDQLGNVIRVCEGNIVVNKCEGTCLSQLRPSITTATGFLKECLCCRESHMKQKEVHLTDCFDLDGKKLSDTMTVSMMEPTDCSCHKCGQ</sequence>
<reference evidence="3" key="1">
    <citation type="submission" date="2020-11" db="EMBL/GenBank/DDBJ databases">
        <authorList>
            <person name="Tran Van P."/>
        </authorList>
    </citation>
    <scope>NUCLEOTIDE SEQUENCE</scope>
</reference>
<feature type="domain" description="CTCK" evidence="2">
    <location>
        <begin position="40"/>
        <end position="133"/>
    </location>
</feature>
<dbReference type="EMBL" id="CAJPIZ010022092">
    <property type="protein sequence ID" value="CAG2117846.1"/>
    <property type="molecule type" value="Genomic_DNA"/>
</dbReference>
<dbReference type="Gene3D" id="2.10.90.10">
    <property type="entry name" value="Cystine-knot cytokines"/>
    <property type="match status" value="1"/>
</dbReference>
<protein>
    <recommendedName>
        <fullName evidence="2">CTCK domain-containing protein</fullName>
    </recommendedName>
</protein>
<accession>A0A7R9LFK3</accession>
<dbReference type="GO" id="GO:0007186">
    <property type="term" value="P:G protein-coupled receptor signaling pathway"/>
    <property type="evidence" value="ECO:0007669"/>
    <property type="project" value="TreeGrafter"/>
</dbReference>
<proteinExistence type="predicted"/>
<organism evidence="3">
    <name type="scientific">Medioppia subpectinata</name>
    <dbReference type="NCBI Taxonomy" id="1979941"/>
    <lineage>
        <taxon>Eukaryota</taxon>
        <taxon>Metazoa</taxon>
        <taxon>Ecdysozoa</taxon>
        <taxon>Arthropoda</taxon>
        <taxon>Chelicerata</taxon>
        <taxon>Arachnida</taxon>
        <taxon>Acari</taxon>
        <taxon>Acariformes</taxon>
        <taxon>Sarcoptiformes</taxon>
        <taxon>Oribatida</taxon>
        <taxon>Brachypylina</taxon>
        <taxon>Oppioidea</taxon>
        <taxon>Oppiidae</taxon>
        <taxon>Medioppia</taxon>
    </lineage>
</organism>
<dbReference type="PANTHER" id="PTHR41151">
    <property type="entry name" value="PARTNER OF BURSICON"/>
    <property type="match status" value="1"/>
</dbReference>
<dbReference type="InterPro" id="IPR029034">
    <property type="entry name" value="Cystine-knot_cytokine"/>
</dbReference>
<dbReference type="SMART" id="SM00041">
    <property type="entry name" value="CT"/>
    <property type="match status" value="1"/>
</dbReference>
<dbReference type="InterPro" id="IPR034441">
    <property type="entry name" value="Bursicon_suB"/>
</dbReference>
<dbReference type="GO" id="GO:0031395">
    <property type="term" value="C:bursicon neuropeptide hormone complex"/>
    <property type="evidence" value="ECO:0007669"/>
    <property type="project" value="InterPro"/>
</dbReference>
<evidence type="ECO:0000313" key="4">
    <source>
        <dbReference type="Proteomes" id="UP000759131"/>
    </source>
</evidence>
<evidence type="ECO:0000256" key="1">
    <source>
        <dbReference type="ARBA" id="ARBA00023157"/>
    </source>
</evidence>
<keyword evidence="4" id="KW-1185">Reference proteome</keyword>
<dbReference type="AlphaFoldDB" id="A0A7R9LFK3"/>
<dbReference type="Proteomes" id="UP000759131">
    <property type="component" value="Unassembled WGS sequence"/>
</dbReference>
<evidence type="ECO:0000259" key="2">
    <source>
        <dbReference type="SMART" id="SM00041"/>
    </source>
</evidence>
<keyword evidence="1" id="KW-1015">Disulfide bond</keyword>
<dbReference type="GO" id="GO:0001664">
    <property type="term" value="F:G protein-coupled receptor binding"/>
    <property type="evidence" value="ECO:0007669"/>
    <property type="project" value="InterPro"/>
</dbReference>
<dbReference type="GO" id="GO:0005184">
    <property type="term" value="F:neuropeptide hormone activity"/>
    <property type="evidence" value="ECO:0007669"/>
    <property type="project" value="InterPro"/>
</dbReference>
<dbReference type="PANTHER" id="PTHR41151:SF1">
    <property type="entry name" value="PARTNER OF BURSICON"/>
    <property type="match status" value="1"/>
</dbReference>
<dbReference type="InterPro" id="IPR006207">
    <property type="entry name" value="Cys_knot_C"/>
</dbReference>